<dbReference type="PANTHER" id="PTHR34406:SF1">
    <property type="entry name" value="PROTEIN YCEI"/>
    <property type="match status" value="1"/>
</dbReference>
<dbReference type="SUPFAM" id="SSF101874">
    <property type="entry name" value="YceI-like"/>
    <property type="match status" value="1"/>
</dbReference>
<feature type="domain" description="Lipid/polyisoprenoid-binding YceI-like" evidence="2">
    <location>
        <begin position="45"/>
        <end position="210"/>
    </location>
</feature>
<dbReference type="OrthoDB" id="951410at2"/>
<name>A0A1H2TT55_9FLAO</name>
<dbReference type="Gene3D" id="2.40.128.110">
    <property type="entry name" value="Lipid/polyisoprenoid-binding, YceI-like"/>
    <property type="match status" value="1"/>
</dbReference>
<organism evidence="3 4">
    <name type="scientific">Lutibacter oricola</name>
    <dbReference type="NCBI Taxonomy" id="762486"/>
    <lineage>
        <taxon>Bacteria</taxon>
        <taxon>Pseudomonadati</taxon>
        <taxon>Bacteroidota</taxon>
        <taxon>Flavobacteriia</taxon>
        <taxon>Flavobacteriales</taxon>
        <taxon>Flavobacteriaceae</taxon>
        <taxon>Lutibacter</taxon>
    </lineage>
</organism>
<dbReference type="PANTHER" id="PTHR34406">
    <property type="entry name" value="PROTEIN YCEI"/>
    <property type="match status" value="1"/>
</dbReference>
<evidence type="ECO:0000313" key="4">
    <source>
        <dbReference type="Proteomes" id="UP000199595"/>
    </source>
</evidence>
<dbReference type="EMBL" id="FNNJ01000001">
    <property type="protein sequence ID" value="SDW46918.1"/>
    <property type="molecule type" value="Genomic_DNA"/>
</dbReference>
<keyword evidence="1" id="KW-0732">Signal</keyword>
<dbReference type="PROSITE" id="PS51257">
    <property type="entry name" value="PROKAR_LIPOPROTEIN"/>
    <property type="match status" value="1"/>
</dbReference>
<dbReference type="AlphaFoldDB" id="A0A1H2TT55"/>
<gene>
    <name evidence="3" type="ORF">SAMN05444411_101797</name>
</gene>
<dbReference type="STRING" id="762486.SAMN05444411_101797"/>
<evidence type="ECO:0000313" key="3">
    <source>
        <dbReference type="EMBL" id="SDW46918.1"/>
    </source>
</evidence>
<sequence length="211" mass="23538">MKKIVLLTLVLSMSLLACKTEKKEPKPTVVENKTQVAVVENGVYIANVDASVLKWKGFKPTESHDGEFKLKEGSFEVKEGNLIAGKFTLDMGSITVSDIPADDKFNAKLVGHLKNEDFFNVEKFPVATFVITSVEGSLVKGNLTIKDITKPVAFETKLAKTASGVEFIAEPFKIDRTEFDIQYKSKKFFENLADKFIKDKFEISFKVQASK</sequence>
<feature type="signal peptide" evidence="1">
    <location>
        <begin position="1"/>
        <end position="19"/>
    </location>
</feature>
<accession>A0A1H2TT55</accession>
<reference evidence="3 4" key="1">
    <citation type="submission" date="2016-10" db="EMBL/GenBank/DDBJ databases">
        <authorList>
            <person name="de Groot N.N."/>
        </authorList>
    </citation>
    <scope>NUCLEOTIDE SEQUENCE [LARGE SCALE GENOMIC DNA]</scope>
    <source>
        <strain evidence="3 4">DSM 24956</strain>
    </source>
</reference>
<dbReference type="InterPro" id="IPR007372">
    <property type="entry name" value="Lipid/polyisoprenoid-bd_YceI"/>
</dbReference>
<dbReference type="SMART" id="SM00867">
    <property type="entry name" value="YceI"/>
    <property type="match status" value="1"/>
</dbReference>
<evidence type="ECO:0000256" key="1">
    <source>
        <dbReference type="SAM" id="SignalP"/>
    </source>
</evidence>
<dbReference type="RefSeq" id="WP_090119943.1">
    <property type="nucleotide sequence ID" value="NZ_FNNJ01000001.1"/>
</dbReference>
<dbReference type="Pfam" id="PF04264">
    <property type="entry name" value="YceI"/>
    <property type="match status" value="1"/>
</dbReference>
<dbReference type="InterPro" id="IPR036761">
    <property type="entry name" value="TTHA0802/YceI-like_sf"/>
</dbReference>
<evidence type="ECO:0000259" key="2">
    <source>
        <dbReference type="SMART" id="SM00867"/>
    </source>
</evidence>
<dbReference type="Proteomes" id="UP000199595">
    <property type="component" value="Unassembled WGS sequence"/>
</dbReference>
<feature type="chain" id="PRO_5011690629" evidence="1">
    <location>
        <begin position="20"/>
        <end position="211"/>
    </location>
</feature>
<keyword evidence="4" id="KW-1185">Reference proteome</keyword>
<proteinExistence type="predicted"/>
<protein>
    <submittedName>
        <fullName evidence="3">YceI-like domain-containing protein</fullName>
    </submittedName>
</protein>